<dbReference type="EMBL" id="BSFE01000001">
    <property type="protein sequence ID" value="GLK50512.1"/>
    <property type="molecule type" value="Genomic_DNA"/>
</dbReference>
<accession>A0A9W6IJ64</accession>
<dbReference type="AlphaFoldDB" id="A0A9W6IJ64"/>
<evidence type="ECO:0000313" key="2">
    <source>
        <dbReference type="Proteomes" id="UP001143486"/>
    </source>
</evidence>
<organism evidence="1 2">
    <name type="scientific">Maricaulis virginensis</name>
    <dbReference type="NCBI Taxonomy" id="144022"/>
    <lineage>
        <taxon>Bacteria</taxon>
        <taxon>Pseudomonadati</taxon>
        <taxon>Pseudomonadota</taxon>
        <taxon>Alphaproteobacteria</taxon>
        <taxon>Maricaulales</taxon>
        <taxon>Maricaulaceae</taxon>
        <taxon>Maricaulis</taxon>
    </lineage>
</organism>
<reference evidence="1" key="1">
    <citation type="journal article" date="2014" name="Int. J. Syst. Evol. Microbiol.">
        <title>Complete genome sequence of Corynebacterium casei LMG S-19264T (=DSM 44701T), isolated from a smear-ripened cheese.</title>
        <authorList>
            <consortium name="US DOE Joint Genome Institute (JGI-PGF)"/>
            <person name="Walter F."/>
            <person name="Albersmeier A."/>
            <person name="Kalinowski J."/>
            <person name="Ruckert C."/>
        </authorList>
    </citation>
    <scope>NUCLEOTIDE SEQUENCE</scope>
    <source>
        <strain evidence="1">VKM B-1513</strain>
    </source>
</reference>
<comment type="caution">
    <text evidence="1">The sequence shown here is derived from an EMBL/GenBank/DDBJ whole genome shotgun (WGS) entry which is preliminary data.</text>
</comment>
<evidence type="ECO:0000313" key="1">
    <source>
        <dbReference type="EMBL" id="GLK50512.1"/>
    </source>
</evidence>
<keyword evidence="2" id="KW-1185">Reference proteome</keyword>
<dbReference type="Proteomes" id="UP001143486">
    <property type="component" value="Unassembled WGS sequence"/>
</dbReference>
<dbReference type="RefSeq" id="WP_271184913.1">
    <property type="nucleotide sequence ID" value="NZ_BSFE01000001.1"/>
</dbReference>
<name>A0A9W6IJ64_9PROT</name>
<protein>
    <submittedName>
        <fullName evidence="1">Uncharacterized protein</fullName>
    </submittedName>
</protein>
<sequence length="63" mass="6785">MSKKKKSVTLSSALEALLVILRIANEMIKLIGLGVAIFAAWTWSLPAEHAPVAEQPQAQSTPE</sequence>
<gene>
    <name evidence="1" type="ORF">GCM10017621_00200</name>
</gene>
<reference evidence="1" key="2">
    <citation type="submission" date="2023-01" db="EMBL/GenBank/DDBJ databases">
        <authorList>
            <person name="Sun Q."/>
            <person name="Evtushenko L."/>
        </authorList>
    </citation>
    <scope>NUCLEOTIDE SEQUENCE</scope>
    <source>
        <strain evidence="1">VKM B-1513</strain>
    </source>
</reference>
<proteinExistence type="predicted"/>